<evidence type="ECO:0000256" key="2">
    <source>
        <dbReference type="ARBA" id="ARBA00022801"/>
    </source>
</evidence>
<comment type="caution">
    <text evidence="4">The sequence shown here is derived from an EMBL/GenBank/DDBJ whole genome shotgun (WGS) entry which is preliminary data.</text>
</comment>
<dbReference type="PANTHER" id="PTHR30023">
    <property type="entry name" value="D-ALANYL-D-ALANINE CARBOXYPEPTIDASE"/>
    <property type="match status" value="1"/>
</dbReference>
<feature type="region of interest" description="Disordered" evidence="3">
    <location>
        <begin position="234"/>
        <end position="254"/>
    </location>
</feature>
<organism evidence="4 5">
    <name type="scientific">Streptomyces beijiangensis</name>
    <dbReference type="NCBI Taxonomy" id="163361"/>
    <lineage>
        <taxon>Bacteria</taxon>
        <taxon>Bacillati</taxon>
        <taxon>Actinomycetota</taxon>
        <taxon>Actinomycetes</taxon>
        <taxon>Kitasatosporales</taxon>
        <taxon>Streptomycetaceae</taxon>
        <taxon>Streptomyces</taxon>
    </lineage>
</organism>
<evidence type="ECO:0000313" key="4">
    <source>
        <dbReference type="EMBL" id="MBO0513450.1"/>
    </source>
</evidence>
<dbReference type="GO" id="GO:0009002">
    <property type="term" value="F:serine-type D-Ala-D-Ala carboxypeptidase activity"/>
    <property type="evidence" value="ECO:0007669"/>
    <property type="project" value="UniProtKB-EC"/>
</dbReference>
<dbReference type="RefSeq" id="WP_206962873.1">
    <property type="nucleotide sequence ID" value="NZ_JAFLRJ010000151.1"/>
</dbReference>
<dbReference type="PANTHER" id="PTHR30023:SF0">
    <property type="entry name" value="PENICILLIN-SENSITIVE CARBOXYPEPTIDASE A"/>
    <property type="match status" value="1"/>
</dbReference>
<dbReference type="GO" id="GO:0000270">
    <property type="term" value="P:peptidoglycan metabolic process"/>
    <property type="evidence" value="ECO:0007669"/>
    <property type="project" value="TreeGrafter"/>
</dbReference>
<dbReference type="Proteomes" id="UP000664167">
    <property type="component" value="Unassembled WGS sequence"/>
</dbReference>
<sequence length="469" mass="47583">MPKLKTLTTRQYVAVSTVLGLLAATGAVALAGPWDSGQRKAERELAGPRVSVGGAHHPDPARTRAPAPAPSAPGVLAARVCCANVPAQQTLAAALDPLLTDPALGSVRTAAVIDTATGRLLYGSGADRAMTPASTVKLATTTAALSVLGPGHRIATTVDATPDGKHLTLVGGGDPTLSKDRLRALADDTVRVLRDRGVTSVDLSYDTSLYEGPEIHPIGINNNIAPVVALMTDEGRVDGSDHGPAPRTGDPAGDTARAFAEMLADRGVTADPGSAPARPAAGSVPVARTYSDPLSALVERALTNSDNDLAEALARQTALAAGEPASFEGAGRAVKAQLDKLRLPVSDAQFADGSGLDRNDKVTAALLATVLARAADQAHPKLRPVLTGLPIAGFSGTLADRYTGSASGTGLVRAKTGTLTGVNTLAGTVVATDGRLLSFAFLASDTASPFSAQPALDRLATALATRKLS</sequence>
<evidence type="ECO:0000256" key="3">
    <source>
        <dbReference type="SAM" id="MobiDB-lite"/>
    </source>
</evidence>
<dbReference type="Gene3D" id="3.50.80.20">
    <property type="entry name" value="D-Ala-D-Ala carboxypeptidase C, peptidase S13"/>
    <property type="match status" value="1"/>
</dbReference>
<dbReference type="PRINTS" id="PR00922">
    <property type="entry name" value="DADACBPTASE3"/>
</dbReference>
<keyword evidence="5" id="KW-1185">Reference proteome</keyword>
<name>A0A939FAF9_9ACTN</name>
<keyword evidence="2 4" id="KW-0378">Hydrolase</keyword>
<reference evidence="4" key="1">
    <citation type="submission" date="2021-03" db="EMBL/GenBank/DDBJ databases">
        <title>Streptomyces poriferae sp. nov., a novel marine sponge-derived Actinobacteria species with anti-MRSA activity.</title>
        <authorList>
            <person name="Sandoval-Powers M."/>
            <person name="Kralova S."/>
            <person name="Nguyen G.-S."/>
            <person name="Fawwal D."/>
            <person name="Degnes K."/>
            <person name="Klinkenberg G."/>
            <person name="Sletta H."/>
            <person name="Wentzel A."/>
            <person name="Liles M.R."/>
        </authorList>
    </citation>
    <scope>NUCLEOTIDE SEQUENCE</scope>
    <source>
        <strain evidence="4">DSM 41794</strain>
    </source>
</reference>
<dbReference type="InterPro" id="IPR012338">
    <property type="entry name" value="Beta-lactam/transpept-like"/>
</dbReference>
<comment type="similarity">
    <text evidence="1">Belongs to the peptidase S13 family.</text>
</comment>
<proteinExistence type="inferred from homology"/>
<dbReference type="SUPFAM" id="SSF56601">
    <property type="entry name" value="beta-lactamase/transpeptidase-like"/>
    <property type="match status" value="1"/>
</dbReference>
<evidence type="ECO:0000256" key="1">
    <source>
        <dbReference type="ARBA" id="ARBA00006096"/>
    </source>
</evidence>
<dbReference type="Gene3D" id="3.40.710.10">
    <property type="entry name" value="DD-peptidase/beta-lactamase superfamily"/>
    <property type="match status" value="2"/>
</dbReference>
<protein>
    <submittedName>
        <fullName evidence="4">D-alanyl-D-alanine carboxypeptidase/D-alanyl-D-alanine-endopeptidase</fullName>
        <ecNumber evidence="4">3.4.16.4</ecNumber>
    </submittedName>
</protein>
<dbReference type="EC" id="3.4.16.4" evidence="4"/>
<feature type="compositionally biased region" description="Basic and acidic residues" evidence="3">
    <location>
        <begin position="37"/>
        <end position="46"/>
    </location>
</feature>
<keyword evidence="4" id="KW-0121">Carboxypeptidase</keyword>
<dbReference type="NCBIfam" id="TIGR00666">
    <property type="entry name" value="PBP4"/>
    <property type="match status" value="1"/>
</dbReference>
<gene>
    <name evidence="4" type="primary">dacB</name>
    <name evidence="4" type="ORF">J0695_16820</name>
</gene>
<dbReference type="InterPro" id="IPR000667">
    <property type="entry name" value="Peptidase_S13"/>
</dbReference>
<feature type="region of interest" description="Disordered" evidence="3">
    <location>
        <begin position="35"/>
        <end position="70"/>
    </location>
</feature>
<accession>A0A939FAF9</accession>
<evidence type="ECO:0000313" key="5">
    <source>
        <dbReference type="Proteomes" id="UP000664167"/>
    </source>
</evidence>
<dbReference type="Pfam" id="PF02113">
    <property type="entry name" value="Peptidase_S13"/>
    <property type="match status" value="2"/>
</dbReference>
<keyword evidence="4" id="KW-0645">Protease</keyword>
<dbReference type="AlphaFoldDB" id="A0A939FAF9"/>
<dbReference type="EMBL" id="JAFLRJ010000151">
    <property type="protein sequence ID" value="MBO0513450.1"/>
    <property type="molecule type" value="Genomic_DNA"/>
</dbReference>
<dbReference type="GO" id="GO:0006508">
    <property type="term" value="P:proteolysis"/>
    <property type="evidence" value="ECO:0007669"/>
    <property type="project" value="InterPro"/>
</dbReference>